<organism evidence="4 5">
    <name type="scientific">Candidatus Nitrosocaldus cavascurensis</name>
    <dbReference type="NCBI Taxonomy" id="2058097"/>
    <lineage>
        <taxon>Archaea</taxon>
        <taxon>Nitrososphaerota</taxon>
        <taxon>Nitrososphaeria</taxon>
        <taxon>Candidatus Nitrosocaldales</taxon>
        <taxon>Candidatus Nitrosocaldaceae</taxon>
        <taxon>Candidatus Nitrosocaldus</taxon>
    </lineage>
</organism>
<dbReference type="Gene3D" id="3.40.50.2000">
    <property type="entry name" value="Glycogen Phosphorylase B"/>
    <property type="match status" value="2"/>
</dbReference>
<dbReference type="PANTHER" id="PTHR21015:SF22">
    <property type="entry name" value="GLYCOSYLTRANSFERASE"/>
    <property type="match status" value="1"/>
</dbReference>
<dbReference type="Pfam" id="PF13528">
    <property type="entry name" value="Glyco_trans_1_3"/>
    <property type="match status" value="1"/>
</dbReference>
<dbReference type="EMBL" id="LT981265">
    <property type="protein sequence ID" value="SPC33302.1"/>
    <property type="molecule type" value="Genomic_DNA"/>
</dbReference>
<proteinExistence type="inferred from homology"/>
<accession>A0A2K5ANU1</accession>
<keyword evidence="4" id="KW-0808">Transferase</keyword>
<dbReference type="SUPFAM" id="SSF53756">
    <property type="entry name" value="UDP-Glycosyltransferase/glycogen phosphorylase"/>
    <property type="match status" value="1"/>
</dbReference>
<dbReference type="InterPro" id="IPR007235">
    <property type="entry name" value="Glyco_trans_28_C"/>
</dbReference>
<protein>
    <submittedName>
        <fullName evidence="4">Putative glycosyltransferase</fullName>
    </submittedName>
</protein>
<keyword evidence="5" id="KW-1185">Reference proteome</keyword>
<feature type="domain" description="Glycosyl transferase family 28 C-terminal" evidence="3">
    <location>
        <begin position="310"/>
        <end position="388"/>
    </location>
</feature>
<keyword evidence="2" id="KW-0472">Membrane</keyword>
<sequence>MMYSMSRRAYVGVYGVGLGHASRMLMVAERLKAHGYDLEFSSFGDAVDYIDMHGYRCNMVPEVEFGWNPLSGFNVKRSVMKIPENLFNFTRQLRVEMESISRFRPDVVISDTRLSTLFASIMLGIPCIVILNQIKLLLSPRLREFRIVRLFEDMLGELFGMLWSRGNTLIAPDLPPPYTISEQNLWHINNASNRLEYSGFMIPRLVLDEARVKKVMRALGFNDGYYYYDDGHDSDKSPAIVFVHISGPSETKHHIIRSIVEGLNNMNGHDSNNGRGSSITVVVSEGKPKGDTVPRRISNGWYFEWCPCRDELFSISKVIVMRGGHSTIAQAIHQGKPLICIPIENHSEQLGNASKVERLGMGITLREKHLRAEHVYEAIYNILNDYGRYEKNVMHVRDVATKMDGVEEVVSRALLLSG</sequence>
<dbReference type="GO" id="GO:0016758">
    <property type="term" value="F:hexosyltransferase activity"/>
    <property type="evidence" value="ECO:0007669"/>
    <property type="project" value="InterPro"/>
</dbReference>
<dbReference type="AlphaFoldDB" id="A0A2K5ANU1"/>
<feature type="transmembrane region" description="Helical" evidence="2">
    <location>
        <begin position="114"/>
        <end position="134"/>
    </location>
</feature>
<evidence type="ECO:0000313" key="5">
    <source>
        <dbReference type="Proteomes" id="UP000236248"/>
    </source>
</evidence>
<name>A0A2K5ANU1_9ARCH</name>
<gene>
    <name evidence="4" type="ORF">NCAV_0102</name>
</gene>
<evidence type="ECO:0000313" key="4">
    <source>
        <dbReference type="EMBL" id="SPC33302.1"/>
    </source>
</evidence>
<dbReference type="Proteomes" id="UP000236248">
    <property type="component" value="Chromosome NCAV"/>
</dbReference>
<evidence type="ECO:0000259" key="3">
    <source>
        <dbReference type="Pfam" id="PF04101"/>
    </source>
</evidence>
<reference evidence="5" key="1">
    <citation type="submission" date="2018-01" db="EMBL/GenBank/DDBJ databases">
        <authorList>
            <person name="Kerou L M."/>
        </authorList>
    </citation>
    <scope>NUCLEOTIDE SEQUENCE [LARGE SCALE GENOMIC DNA]</scope>
    <source>
        <strain evidence="5">SCU2</strain>
    </source>
</reference>
<keyword evidence="2" id="KW-0812">Transmembrane</keyword>
<dbReference type="Pfam" id="PF04101">
    <property type="entry name" value="Glyco_tran_28_C"/>
    <property type="match status" value="1"/>
</dbReference>
<keyword evidence="2" id="KW-1133">Transmembrane helix</keyword>
<evidence type="ECO:0000256" key="1">
    <source>
        <dbReference type="ARBA" id="ARBA00006962"/>
    </source>
</evidence>
<evidence type="ECO:0000256" key="2">
    <source>
        <dbReference type="SAM" id="Phobius"/>
    </source>
</evidence>
<dbReference type="KEGG" id="ncv:NCAV_0102"/>
<dbReference type="PANTHER" id="PTHR21015">
    <property type="entry name" value="UDP-N-ACETYLGLUCOSAMINE--N-ACETYLMURAMYL-(PENTAPEPTIDE) PYROPHOSPHORYL-UNDECAPRENOL N-ACETYLGLUCOSAMINE TRANSFERASE 1"/>
    <property type="match status" value="1"/>
</dbReference>
<comment type="similarity">
    <text evidence="1">Belongs to the glycosyltransferase 28 family.</text>
</comment>